<gene>
    <name evidence="2" type="ORF">METZ01_LOCUS264934</name>
</gene>
<feature type="non-terminal residue" evidence="2">
    <location>
        <position position="63"/>
    </location>
</feature>
<feature type="non-terminal residue" evidence="2">
    <location>
        <position position="1"/>
    </location>
</feature>
<evidence type="ECO:0000256" key="1">
    <source>
        <dbReference type="SAM" id="MobiDB-lite"/>
    </source>
</evidence>
<proteinExistence type="predicted"/>
<reference evidence="2" key="1">
    <citation type="submission" date="2018-05" db="EMBL/GenBank/DDBJ databases">
        <authorList>
            <person name="Lanie J.A."/>
            <person name="Ng W.-L."/>
            <person name="Kazmierczak K.M."/>
            <person name="Andrzejewski T.M."/>
            <person name="Davidsen T.M."/>
            <person name="Wayne K.J."/>
            <person name="Tettelin H."/>
            <person name="Glass J.I."/>
            <person name="Rusch D."/>
            <person name="Podicherti R."/>
            <person name="Tsui H.-C.T."/>
            <person name="Winkler M.E."/>
        </authorList>
    </citation>
    <scope>NUCLEOTIDE SEQUENCE</scope>
</reference>
<protein>
    <submittedName>
        <fullName evidence="2">Uncharacterized protein</fullName>
    </submittedName>
</protein>
<feature type="region of interest" description="Disordered" evidence="1">
    <location>
        <begin position="1"/>
        <end position="63"/>
    </location>
</feature>
<dbReference type="EMBL" id="UINC01074665">
    <property type="protein sequence ID" value="SVC12080.1"/>
    <property type="molecule type" value="Genomic_DNA"/>
</dbReference>
<dbReference type="AlphaFoldDB" id="A0A382JIW7"/>
<organism evidence="2">
    <name type="scientific">marine metagenome</name>
    <dbReference type="NCBI Taxonomy" id="408172"/>
    <lineage>
        <taxon>unclassified sequences</taxon>
        <taxon>metagenomes</taxon>
        <taxon>ecological metagenomes</taxon>
    </lineage>
</organism>
<accession>A0A382JIW7</accession>
<evidence type="ECO:0000313" key="2">
    <source>
        <dbReference type="EMBL" id="SVC12080.1"/>
    </source>
</evidence>
<sequence>REDRRCDQSTRRGFLGAPAAVRTISEAAAGPGKKGDPRTAARRFDRSSEAAEIDRAVRNGEGV</sequence>
<feature type="compositionally biased region" description="Basic and acidic residues" evidence="1">
    <location>
        <begin position="33"/>
        <end position="63"/>
    </location>
</feature>
<name>A0A382JIW7_9ZZZZ</name>
<feature type="compositionally biased region" description="Basic and acidic residues" evidence="1">
    <location>
        <begin position="1"/>
        <end position="10"/>
    </location>
</feature>